<proteinExistence type="predicted"/>
<evidence type="ECO:0000313" key="2">
    <source>
        <dbReference type="EMBL" id="GAA4610426.1"/>
    </source>
</evidence>
<accession>A0ABP8TK89</accession>
<dbReference type="InterPro" id="IPR036291">
    <property type="entry name" value="NAD(P)-bd_dom_sf"/>
</dbReference>
<reference evidence="3" key="1">
    <citation type="journal article" date="2019" name="Int. J. Syst. Evol. Microbiol.">
        <title>The Global Catalogue of Microorganisms (GCM) 10K type strain sequencing project: providing services to taxonomists for standard genome sequencing and annotation.</title>
        <authorList>
            <consortium name="The Broad Institute Genomics Platform"/>
            <consortium name="The Broad Institute Genome Sequencing Center for Infectious Disease"/>
            <person name="Wu L."/>
            <person name="Ma J."/>
        </authorList>
    </citation>
    <scope>NUCLEOTIDE SEQUENCE [LARGE SCALE GENOMIC DNA]</scope>
    <source>
        <strain evidence="3">JCM 17938</strain>
    </source>
</reference>
<dbReference type="Gene3D" id="3.40.50.720">
    <property type="entry name" value="NAD(P)-binding Rossmann-like Domain"/>
    <property type="match status" value="1"/>
</dbReference>
<dbReference type="SUPFAM" id="SSF51735">
    <property type="entry name" value="NAD(P)-binding Rossmann-fold domains"/>
    <property type="match status" value="1"/>
</dbReference>
<dbReference type="PANTHER" id="PTHR43355">
    <property type="entry name" value="FLAVIN REDUCTASE (NADPH)"/>
    <property type="match status" value="1"/>
</dbReference>
<dbReference type="RefSeq" id="WP_345356959.1">
    <property type="nucleotide sequence ID" value="NZ_BAABHJ010000012.1"/>
</dbReference>
<evidence type="ECO:0000313" key="3">
    <source>
        <dbReference type="Proteomes" id="UP001500212"/>
    </source>
</evidence>
<comment type="caution">
    <text evidence="2">The sequence shown here is derived from an EMBL/GenBank/DDBJ whole genome shotgun (WGS) entry which is preliminary data.</text>
</comment>
<dbReference type="InterPro" id="IPR016040">
    <property type="entry name" value="NAD(P)-bd_dom"/>
</dbReference>
<dbReference type="Pfam" id="PF13460">
    <property type="entry name" value="NAD_binding_10"/>
    <property type="match status" value="1"/>
</dbReference>
<organism evidence="2 3">
    <name type="scientific">Actinoallomurus liliacearum</name>
    <dbReference type="NCBI Taxonomy" id="1080073"/>
    <lineage>
        <taxon>Bacteria</taxon>
        <taxon>Bacillati</taxon>
        <taxon>Actinomycetota</taxon>
        <taxon>Actinomycetes</taxon>
        <taxon>Streptosporangiales</taxon>
        <taxon>Thermomonosporaceae</taxon>
        <taxon>Actinoallomurus</taxon>
    </lineage>
</organism>
<dbReference type="EMBL" id="BAABHJ010000012">
    <property type="protein sequence ID" value="GAA4610426.1"/>
    <property type="molecule type" value="Genomic_DNA"/>
</dbReference>
<feature type="domain" description="NAD(P)-binding" evidence="1">
    <location>
        <begin position="8"/>
        <end position="216"/>
    </location>
</feature>
<dbReference type="InterPro" id="IPR051606">
    <property type="entry name" value="Polyketide_Oxido-like"/>
</dbReference>
<evidence type="ECO:0000259" key="1">
    <source>
        <dbReference type="Pfam" id="PF13460"/>
    </source>
</evidence>
<gene>
    <name evidence="2" type="ORF">GCM10023195_42780</name>
</gene>
<dbReference type="PANTHER" id="PTHR43355:SF2">
    <property type="entry name" value="FLAVIN REDUCTASE (NADPH)"/>
    <property type="match status" value="1"/>
</dbReference>
<keyword evidence="3" id="KW-1185">Reference proteome</keyword>
<name>A0ABP8TK89_9ACTN</name>
<protein>
    <submittedName>
        <fullName evidence="2">NAD(P)-dependent oxidoreductase</fullName>
    </submittedName>
</protein>
<sequence length="234" mass="24393">MSGIVIFGAGGRAGRAITAEARSRGHRVTAVVRDPARHPDLATDGVRVVPGDVTDVRAIAAIGEGHDAAVHAVSPMSGPQQGFDDLDPAFFVQAADALVGGLSEAGVPRLVAIGLFSTLESPGGGLVMDDPAAYPPEFRSFAKELRPFAAAHAAGLDRLREAGSAVDWLMLTPPARLEADGTRTGGYRIGGETAPRWEVRLSYADLAVAALDEIETPRHHRTRVSVFGDGEDGA</sequence>
<dbReference type="Proteomes" id="UP001500212">
    <property type="component" value="Unassembled WGS sequence"/>
</dbReference>